<comment type="caution">
    <text evidence="2">The sequence shown here is derived from an EMBL/GenBank/DDBJ whole genome shotgun (WGS) entry which is preliminary data.</text>
</comment>
<dbReference type="Proteomes" id="UP000565579">
    <property type="component" value="Unassembled WGS sequence"/>
</dbReference>
<sequence>MRVLLLGGTWFLGRRVAERLAARGDELLLAHRGSARSAPDVPGEHLYGERRELAAHAARIREFDPQAVVDTCALTGSDVEAVLPVLPRVPTVVLSSQDVYEAYTGLRTGRELSPVPLTEDSPLRRDRYPHRGSGHPDVPDDYEKLDVEERWLREGAVVLRLPLVYGPYDWQRREEPILRRVRAGRTRIPVGAADLLWTKGHVDDLATGVLAALDSRAADGLAVNLGEHITVTVGTWFRQILDAAGSAAELVRVPDEALPADLALSGAVAQHLLVSVARARELLGWAPAPPDGRVAESVRWHLANPPETAWTEADAAADDAALARAS</sequence>
<organism evidence="2 3">
    <name type="scientific">Nonomuraea rubra</name>
    <dbReference type="NCBI Taxonomy" id="46180"/>
    <lineage>
        <taxon>Bacteria</taxon>
        <taxon>Bacillati</taxon>
        <taxon>Actinomycetota</taxon>
        <taxon>Actinomycetes</taxon>
        <taxon>Streptosporangiales</taxon>
        <taxon>Streptosporangiaceae</taxon>
        <taxon>Nonomuraea</taxon>
    </lineage>
</organism>
<dbReference type="AlphaFoldDB" id="A0A7X0NL48"/>
<dbReference type="SUPFAM" id="SSF51735">
    <property type="entry name" value="NAD(P)-binding Rossmann-fold domains"/>
    <property type="match status" value="1"/>
</dbReference>
<evidence type="ECO:0000256" key="1">
    <source>
        <dbReference type="SAM" id="MobiDB-lite"/>
    </source>
</evidence>
<dbReference type="EMBL" id="JACHMI010000001">
    <property type="protein sequence ID" value="MBB6545435.1"/>
    <property type="molecule type" value="Genomic_DNA"/>
</dbReference>
<protein>
    <submittedName>
        <fullName evidence="2">Nucleoside-diphosphate-sugar epimerase</fullName>
    </submittedName>
</protein>
<dbReference type="InterPro" id="IPR036291">
    <property type="entry name" value="NAD(P)-bd_dom_sf"/>
</dbReference>
<name>A0A7X0NL48_9ACTN</name>
<feature type="region of interest" description="Disordered" evidence="1">
    <location>
        <begin position="111"/>
        <end position="140"/>
    </location>
</feature>
<accession>A0A7X0NL48</accession>
<proteinExistence type="predicted"/>
<reference evidence="2 3" key="1">
    <citation type="submission" date="2020-08" db="EMBL/GenBank/DDBJ databases">
        <title>Sequencing the genomes of 1000 actinobacteria strains.</title>
        <authorList>
            <person name="Klenk H.-P."/>
        </authorList>
    </citation>
    <scope>NUCLEOTIDE SEQUENCE [LARGE SCALE GENOMIC DNA]</scope>
    <source>
        <strain evidence="2 3">DSM 43768</strain>
    </source>
</reference>
<dbReference type="RefSeq" id="WP_185100283.1">
    <property type="nucleotide sequence ID" value="NZ_BAAAXY010000015.1"/>
</dbReference>
<evidence type="ECO:0000313" key="2">
    <source>
        <dbReference type="EMBL" id="MBB6545435.1"/>
    </source>
</evidence>
<keyword evidence="3" id="KW-1185">Reference proteome</keyword>
<dbReference type="Gene3D" id="3.40.50.720">
    <property type="entry name" value="NAD(P)-binding Rossmann-like Domain"/>
    <property type="match status" value="1"/>
</dbReference>
<evidence type="ECO:0000313" key="3">
    <source>
        <dbReference type="Proteomes" id="UP000565579"/>
    </source>
</evidence>
<gene>
    <name evidence="2" type="ORF">HD593_000230</name>
</gene>